<accession>A0A813J9B5</accession>
<feature type="region of interest" description="Disordered" evidence="1">
    <location>
        <begin position="55"/>
        <end position="87"/>
    </location>
</feature>
<dbReference type="AlphaFoldDB" id="A0A813J9B5"/>
<dbReference type="EMBL" id="CAJNNW010022619">
    <property type="protein sequence ID" value="CAE8669523.1"/>
    <property type="molecule type" value="Genomic_DNA"/>
</dbReference>
<dbReference type="Proteomes" id="UP000626109">
    <property type="component" value="Unassembled WGS sequence"/>
</dbReference>
<evidence type="ECO:0000313" key="2">
    <source>
        <dbReference type="EMBL" id="CAE8669523.1"/>
    </source>
</evidence>
<gene>
    <name evidence="2" type="ORF">PGLA2088_LOCUS17213</name>
</gene>
<organism evidence="2 3">
    <name type="scientific">Polarella glacialis</name>
    <name type="common">Dinoflagellate</name>
    <dbReference type="NCBI Taxonomy" id="89957"/>
    <lineage>
        <taxon>Eukaryota</taxon>
        <taxon>Sar</taxon>
        <taxon>Alveolata</taxon>
        <taxon>Dinophyceae</taxon>
        <taxon>Suessiales</taxon>
        <taxon>Suessiaceae</taxon>
        <taxon>Polarella</taxon>
    </lineage>
</organism>
<reference evidence="2" key="1">
    <citation type="submission" date="2021-02" db="EMBL/GenBank/DDBJ databases">
        <authorList>
            <person name="Dougan E. K."/>
            <person name="Rhodes N."/>
            <person name="Thang M."/>
            <person name="Chan C."/>
        </authorList>
    </citation>
    <scope>NUCLEOTIDE SEQUENCE</scope>
</reference>
<evidence type="ECO:0000313" key="3">
    <source>
        <dbReference type="Proteomes" id="UP000626109"/>
    </source>
</evidence>
<sequence length="123" mass="12693">MAAATSSPMQAAPRPTLSRALRPAADHRRSCSSLRKDGTASTTALWSSLALALTATASPSRSSRSSRRLSQRLGSGPSPGGGEGEVLHGVRMRLPKGSVVYLAGLDTGMVDELSGEPCEVLGF</sequence>
<protein>
    <submittedName>
        <fullName evidence="2">Uncharacterized protein</fullName>
    </submittedName>
</protein>
<feature type="non-terminal residue" evidence="2">
    <location>
        <position position="1"/>
    </location>
</feature>
<comment type="caution">
    <text evidence="2">The sequence shown here is derived from an EMBL/GenBank/DDBJ whole genome shotgun (WGS) entry which is preliminary data.</text>
</comment>
<feature type="region of interest" description="Disordered" evidence="1">
    <location>
        <begin position="1"/>
        <end position="41"/>
    </location>
</feature>
<feature type="compositionally biased region" description="Basic and acidic residues" evidence="1">
    <location>
        <begin position="24"/>
        <end position="38"/>
    </location>
</feature>
<proteinExistence type="predicted"/>
<name>A0A813J9B5_POLGL</name>
<evidence type="ECO:0000256" key="1">
    <source>
        <dbReference type="SAM" id="MobiDB-lite"/>
    </source>
</evidence>